<dbReference type="Gene3D" id="3.30.559.10">
    <property type="entry name" value="Chloramphenicol acetyltransferase-like domain"/>
    <property type="match status" value="1"/>
</dbReference>
<dbReference type="PROSITE" id="PS00455">
    <property type="entry name" value="AMP_BINDING"/>
    <property type="match status" value="1"/>
</dbReference>
<name>A0ABN9TTT7_9DINO</name>
<evidence type="ECO:0000313" key="2">
    <source>
        <dbReference type="EMBL" id="CAK0849640.1"/>
    </source>
</evidence>
<dbReference type="InterPro" id="IPR023213">
    <property type="entry name" value="CAT-like_dom_sf"/>
</dbReference>
<gene>
    <name evidence="2" type="ORF">PCOR1329_LOCUS42278</name>
</gene>
<feature type="domain" description="AMP-dependent synthetase/ligase" evidence="1">
    <location>
        <begin position="24"/>
        <end position="387"/>
    </location>
</feature>
<dbReference type="SUPFAM" id="SSF52777">
    <property type="entry name" value="CoA-dependent acyltransferases"/>
    <property type="match status" value="1"/>
</dbReference>
<evidence type="ECO:0000313" key="3">
    <source>
        <dbReference type="Proteomes" id="UP001189429"/>
    </source>
</evidence>
<dbReference type="InterPro" id="IPR042099">
    <property type="entry name" value="ANL_N_sf"/>
</dbReference>
<dbReference type="SUPFAM" id="SSF56801">
    <property type="entry name" value="Acetyl-CoA synthetase-like"/>
    <property type="match status" value="1"/>
</dbReference>
<accession>A0ABN9TTT7</accession>
<dbReference type="InterPro" id="IPR020845">
    <property type="entry name" value="AMP-binding_CS"/>
</dbReference>
<dbReference type="Gene3D" id="3.40.50.12780">
    <property type="entry name" value="N-terminal domain of ligase-like"/>
    <property type="match status" value="1"/>
</dbReference>
<proteinExistence type="predicted"/>
<dbReference type="InterPro" id="IPR000873">
    <property type="entry name" value="AMP-dep_synth/lig_dom"/>
</dbReference>
<comment type="caution">
    <text evidence="2">The sequence shown here is derived from an EMBL/GenBank/DDBJ whole genome shotgun (WGS) entry which is preliminary data.</text>
</comment>
<organism evidence="2 3">
    <name type="scientific">Prorocentrum cordatum</name>
    <dbReference type="NCBI Taxonomy" id="2364126"/>
    <lineage>
        <taxon>Eukaryota</taxon>
        <taxon>Sar</taxon>
        <taxon>Alveolata</taxon>
        <taxon>Dinophyceae</taxon>
        <taxon>Prorocentrales</taxon>
        <taxon>Prorocentraceae</taxon>
        <taxon>Prorocentrum</taxon>
    </lineage>
</organism>
<reference evidence="2" key="1">
    <citation type="submission" date="2023-10" db="EMBL/GenBank/DDBJ databases">
        <authorList>
            <person name="Chen Y."/>
            <person name="Shah S."/>
            <person name="Dougan E. K."/>
            <person name="Thang M."/>
            <person name="Chan C."/>
        </authorList>
    </citation>
    <scope>NUCLEOTIDE SEQUENCE [LARGE SCALE GENOMIC DNA]</scope>
</reference>
<protein>
    <recommendedName>
        <fullName evidence="1">AMP-dependent synthetase/ligase domain-containing protein</fullName>
    </recommendedName>
</protein>
<sequence>MQWSWPARVDAIAGRYGDCLGATDDTGAEVTWKQLRQLSEAVSQALLRRGLSARPSSVYPSFEGEVVAAPTPVCVMMPHTVEALAVILGVLRRGFPLLPLSVLHGDRGQLLQRYQEAMELFEPALVVSDSPLAQELVKHRPAVEVLSPAALLPNGAGLEGAGAYGGDVANTLDSPLAYIFTSGSTGKAKCVTATNRMAWAEVQWYPQVFKKLGARIDPRTDRWRQDHEMGWWGAAYFGEVDVALAMEVCIVMMKSNDTDVAKRGVTIMGALPSQLQNLWPGANNIPKTLRVVFSWAERCDVDLGDAWKRKGVKMVDLLIASEFWLSLASCNMEAVRGEDGRAAHAMRALDGPKVLVLGEDLKPLEAQPGGDVSGLLGIGGASVSPGYAELLDDGTTAVGAGPLSKDTFKVVDGELAVVPKDLVKKRADNSFLSIGRGGGTVKVKGGVLMATNVVELQLQRGSIAAACITDPVHVGEGSSVVLQINWQDAWSLRDCFQQVSFLRMPTLFTLEMPRNQSTGKVQKALVQAALDRDLEAEAAAKEELRRTQLAQLAWFARLSLPALLCAAAQPCTALSLRLALCGDARRAGGCLLGFVGEAALRLSLVAWAYGALGHSANLAVEGHLGACTAGIPLVLATAAGAALRGAPLGRRAGVGLAGALVSCTLWSGCVEGATKKLEYEEKGRLGRLQHDCGRLRFAVVLGLAPRLLGTLPRGVLDLLPAAVGLPGTALAVSPKAVCCLQGVAPLYSLGLCCIFAANRRLPAAPRLSSCCGRLAQRLASAVWSALEAPGYMLSFVPVFYLSLPHLVIDTFYDFAQGQLQRPGQPVARQQSGWPYAGPRQQLRCIKADQPGGTWDSPIWFDVTAGSWHDAQAPRREAVQAKTPAGERAQQLARQAGVDFHSVDSLKIARLSVLLKRGFRAKPGEEPVEFAELREACASEEQFLELVDGRMLAVEEAEQASSGAGAAGQLSPLCGAVSWARGGCSIHREGPTPAPWDCQVDMTMEWRGSGPLDLGHLSGALGDMLRQHALLRARPPPDDKTDELLGTLSTLSAASWALACAAWSAEGSWTWSLSRAARWMVTQSLWRCWPRTLVACHDDCSRLEVKSFSKDSNGWERNVADEVHQVLSETWEEWWNPQSMVNACVITLKRDGGSRHFLYTTVSHKYADGGAAAFFVRGLSDAYEARLRGAVRGGSDTPVLRVQQERLWAYLQGQPCPRGSVDAYFKDVDHDSFSHGYGYGLGVQLSRNVCDVVRAAGARMAASEEVAWLACLVIALFRLMPDEPLVKVLMVHNGRLGDAEGVIACTSQYVVLSIPCTGGRSSVPLADVASRVKWAVANGRFSRPAPCEQTHAKINIGGMLGSEGDWAQVFKTSRPRKKGGRSRAQHVLQLRMDNEGDAWCIKDFKLHQHWEPKVFWEATICAAVEIAEGWFVDPMAWGEASAQ</sequence>
<dbReference type="Pfam" id="PF00501">
    <property type="entry name" value="AMP-binding"/>
    <property type="match status" value="1"/>
</dbReference>
<evidence type="ECO:0000259" key="1">
    <source>
        <dbReference type="Pfam" id="PF00501"/>
    </source>
</evidence>
<dbReference type="EMBL" id="CAUYUJ010015077">
    <property type="protein sequence ID" value="CAK0849640.1"/>
    <property type="molecule type" value="Genomic_DNA"/>
</dbReference>
<keyword evidence="3" id="KW-1185">Reference proteome</keyword>
<dbReference type="Proteomes" id="UP001189429">
    <property type="component" value="Unassembled WGS sequence"/>
</dbReference>